<dbReference type="InterPro" id="IPR018303">
    <property type="entry name" value="ATPase_P-typ_P_site"/>
</dbReference>
<dbReference type="InterPro" id="IPR036412">
    <property type="entry name" value="HAD-like_sf"/>
</dbReference>
<evidence type="ECO:0000256" key="9">
    <source>
        <dbReference type="ARBA" id="ARBA00022737"/>
    </source>
</evidence>
<dbReference type="Gene3D" id="3.30.70.100">
    <property type="match status" value="2"/>
</dbReference>
<feature type="transmembrane region" description="Helical" evidence="22">
    <location>
        <begin position="195"/>
        <end position="219"/>
    </location>
</feature>
<dbReference type="SUPFAM" id="SSF81665">
    <property type="entry name" value="Calcium ATPase, transmembrane domain M"/>
    <property type="match status" value="1"/>
</dbReference>
<evidence type="ECO:0000313" key="25">
    <source>
        <dbReference type="EMBL" id="SEB88610.1"/>
    </source>
</evidence>
<evidence type="ECO:0000259" key="24">
    <source>
        <dbReference type="PROSITE" id="PS50846"/>
    </source>
</evidence>
<keyword evidence="6 22" id="KW-1003">Cell membrane</keyword>
<evidence type="ECO:0000256" key="14">
    <source>
        <dbReference type="ARBA" id="ARBA00022967"/>
    </source>
</evidence>
<dbReference type="Pfam" id="PF00702">
    <property type="entry name" value="Hydrolase"/>
    <property type="match status" value="1"/>
</dbReference>
<keyword evidence="12 22" id="KW-0067">ATP-binding</keyword>
<keyword evidence="10 22" id="KW-0547">Nucleotide-binding</keyword>
<dbReference type="SFLD" id="SFLDS00003">
    <property type="entry name" value="Haloacid_Dehalogenase"/>
    <property type="match status" value="1"/>
</dbReference>
<dbReference type="GO" id="GO:0005524">
    <property type="term" value="F:ATP binding"/>
    <property type="evidence" value="ECO:0007669"/>
    <property type="project" value="UniProtKB-UniRule"/>
</dbReference>
<keyword evidence="16" id="KW-0186">Copper</keyword>
<comment type="similarity">
    <text evidence="2 22">Belongs to the cation transport ATPase (P-type) (TC 3.A.3) family. Type IB subfamily.</text>
</comment>
<feature type="compositionally biased region" description="Polar residues" evidence="23">
    <location>
        <begin position="839"/>
        <end position="850"/>
    </location>
</feature>
<evidence type="ECO:0000256" key="11">
    <source>
        <dbReference type="ARBA" id="ARBA00022796"/>
    </source>
</evidence>
<name>A0AB38A7I5_9ACTN</name>
<keyword evidence="13" id="KW-0460">Magnesium</keyword>
<dbReference type="NCBIfam" id="TIGR01525">
    <property type="entry name" value="ATPase-IB_hvy"/>
    <property type="match status" value="1"/>
</dbReference>
<dbReference type="RefSeq" id="WP_057001887.1">
    <property type="nucleotide sequence ID" value="NZ_FNSH01000001.1"/>
</dbReference>
<feature type="domain" description="HMA" evidence="24">
    <location>
        <begin position="12"/>
        <end position="78"/>
    </location>
</feature>
<feature type="transmembrane region" description="Helical" evidence="22">
    <location>
        <begin position="420"/>
        <end position="443"/>
    </location>
</feature>
<keyword evidence="15 22" id="KW-1133">Transmembrane helix</keyword>
<dbReference type="InterPro" id="IPR023214">
    <property type="entry name" value="HAD_sf"/>
</dbReference>
<dbReference type="InterPro" id="IPR036163">
    <property type="entry name" value="HMA_dom_sf"/>
</dbReference>
<keyword evidence="17" id="KW-0406">Ion transport</keyword>
<dbReference type="InterPro" id="IPR006122">
    <property type="entry name" value="HMA_Cu_ion-bd"/>
</dbReference>
<evidence type="ECO:0000256" key="6">
    <source>
        <dbReference type="ARBA" id="ARBA00022475"/>
    </source>
</evidence>
<feature type="transmembrane region" description="Helical" evidence="22">
    <location>
        <begin position="764"/>
        <end position="787"/>
    </location>
</feature>
<keyword evidence="11" id="KW-0187">Copper transport</keyword>
<dbReference type="AlphaFoldDB" id="A0AB38A7I5"/>
<dbReference type="PRINTS" id="PR00120">
    <property type="entry name" value="HATPASE"/>
</dbReference>
<dbReference type="GO" id="GO:0043682">
    <property type="term" value="F:P-type divalent copper transporter activity"/>
    <property type="evidence" value="ECO:0007669"/>
    <property type="project" value="TreeGrafter"/>
</dbReference>
<evidence type="ECO:0000256" key="16">
    <source>
        <dbReference type="ARBA" id="ARBA00023008"/>
    </source>
</evidence>
<dbReference type="InterPro" id="IPR001757">
    <property type="entry name" value="P_typ_ATPase"/>
</dbReference>
<evidence type="ECO:0000256" key="2">
    <source>
        <dbReference type="ARBA" id="ARBA00006024"/>
    </source>
</evidence>
<dbReference type="GO" id="GO:0005507">
    <property type="term" value="F:copper ion binding"/>
    <property type="evidence" value="ECO:0007669"/>
    <property type="project" value="InterPro"/>
</dbReference>
<dbReference type="Proteomes" id="UP000183687">
    <property type="component" value="Unassembled WGS sequence"/>
</dbReference>
<evidence type="ECO:0000256" key="22">
    <source>
        <dbReference type="RuleBase" id="RU362081"/>
    </source>
</evidence>
<protein>
    <recommendedName>
        <fullName evidence="4">Copper-exporting P-type ATPase</fullName>
        <ecNumber evidence="3">7.2.2.8</ecNumber>
    </recommendedName>
    <alternativeName>
        <fullName evidence="19">Copper-exporting P-type ATPase A</fullName>
    </alternativeName>
    <alternativeName>
        <fullName evidence="20">Cu(+)-exporting ATPase</fullName>
    </alternativeName>
</protein>
<dbReference type="InterPro" id="IPR059000">
    <property type="entry name" value="ATPase_P-type_domA"/>
</dbReference>
<feature type="transmembrane region" description="Helical" evidence="22">
    <location>
        <begin position="124"/>
        <end position="145"/>
    </location>
</feature>
<evidence type="ECO:0000256" key="19">
    <source>
        <dbReference type="ARBA" id="ARBA00029719"/>
    </source>
</evidence>
<dbReference type="Pfam" id="PF00122">
    <property type="entry name" value="E1-E2_ATPase"/>
    <property type="match status" value="1"/>
</dbReference>
<evidence type="ECO:0000256" key="23">
    <source>
        <dbReference type="SAM" id="MobiDB-lite"/>
    </source>
</evidence>
<dbReference type="CDD" id="cd02094">
    <property type="entry name" value="P-type_ATPase_Cu-like"/>
    <property type="match status" value="1"/>
</dbReference>
<dbReference type="InterPro" id="IPR006121">
    <property type="entry name" value="HMA_dom"/>
</dbReference>
<evidence type="ECO:0000256" key="18">
    <source>
        <dbReference type="ARBA" id="ARBA00023136"/>
    </source>
</evidence>
<dbReference type="PANTHER" id="PTHR43520">
    <property type="entry name" value="ATP7, ISOFORM B"/>
    <property type="match status" value="1"/>
</dbReference>
<evidence type="ECO:0000256" key="1">
    <source>
        <dbReference type="ARBA" id="ARBA00004651"/>
    </source>
</evidence>
<dbReference type="InterPro" id="IPR008250">
    <property type="entry name" value="ATPase_P-typ_transduc_dom_A_sf"/>
</dbReference>
<keyword evidence="7 22" id="KW-0812">Transmembrane</keyword>
<dbReference type="CDD" id="cd00371">
    <property type="entry name" value="HMA"/>
    <property type="match status" value="2"/>
</dbReference>
<evidence type="ECO:0000256" key="17">
    <source>
        <dbReference type="ARBA" id="ARBA00023065"/>
    </source>
</evidence>
<keyword evidence="8 22" id="KW-0479">Metal-binding</keyword>
<dbReference type="FunFam" id="3.30.70.100:FF:000005">
    <property type="entry name" value="Copper-exporting P-type ATPase A"/>
    <property type="match status" value="1"/>
</dbReference>
<dbReference type="GO" id="GO:0005886">
    <property type="term" value="C:plasma membrane"/>
    <property type="evidence" value="ECO:0007669"/>
    <property type="project" value="UniProtKB-SubCell"/>
</dbReference>
<keyword evidence="9" id="KW-0677">Repeat</keyword>
<sequence>MDTQHDPSSSTAVEVFDIEGMTCAACQARVQAVTNAVDGVESARVNLLKNSMEVSYDGNAQTIEAIVKAVDKAGYSATPRTVAEVFSSHANAGIGGGASAAVLGATVNPAHNAQKAIDHKRMQLIWSMVFSVPLFYVAMSPMFGWPLPFALGSMQGMGVRALLELVLATPILFVNREYFVMGFKSLFHGAPNMDALIALGSAASYAYSLVALFQIMWGYGFGNTQLVMSVAHELYFDSAGMILTLITLGKFFEARAKGKTTNAISALMDLSPKTATLLREGKELVVPTDHVAVGDVVVVRAGQSVPVDGTILEGSGVLDESAITGEPLPVTKQAGEQVVGATVSKGGWFTMRADAVGENTALAGIIRLVDEATNTKAPIQRVADSIAGVFVPIVMVLAALTFAAWLLIFAPGEVAVALNHAVSVLVISCPCALGLATPTAVMVGTGRGAKFGILIKDAEVLETAGALDTVVFDKTGTITEGKPSVVTIVSAQGVSEAELLGYALAIESKSEHPLADAVVAYASKKLEALTGDAVGTGNTADAGGTGNTADADSAAAQVQKLQAAVVENFSQVAGAGLVAYVDGKLVLAGNASHLQAHEVSITELLADADVWMEQGATPLFFSADGRALGMIAVSDAIKVQSASAVKRLHELGLHTIMLTGDQEKTARVVAQAVGVDEVIAGVLPDQKEHTIRELQASGKTVAMVGDGINDAPALARADVGIAIGAGTDIAISSAQVVLMHSNPADVATAIELSRATLTDIHQNLFWALFYNVICIPVAMGVLVPFGITLNPMIGALAMGFSSVFVVSNALRLFGWRPRVAPHAQDDGVSQQVAHTNVHNTSAHGENTDNTSADDKTTDDTNASGEAQEKGNAPMAAKTLTIDGMKCEHCAAHVTEALEGVRGVKNVRVSLDDKTATLDAGLLVSDNKLIKAVEQAGYTVTNIA</sequence>
<dbReference type="PROSITE" id="PS01047">
    <property type="entry name" value="HMA_1"/>
    <property type="match status" value="1"/>
</dbReference>
<evidence type="ECO:0000256" key="21">
    <source>
        <dbReference type="ARBA" id="ARBA00049289"/>
    </source>
</evidence>
<feature type="transmembrane region" description="Helical" evidence="22">
    <location>
        <begin position="386"/>
        <end position="408"/>
    </location>
</feature>
<dbReference type="SFLD" id="SFLDF00027">
    <property type="entry name" value="p-type_atpase"/>
    <property type="match status" value="1"/>
</dbReference>
<dbReference type="NCBIfam" id="TIGR00003">
    <property type="entry name" value="copper ion binding protein"/>
    <property type="match status" value="2"/>
</dbReference>
<reference evidence="25 26" key="1">
    <citation type="submission" date="2016-10" db="EMBL/GenBank/DDBJ databases">
        <authorList>
            <person name="Varghese N."/>
            <person name="Submissions S."/>
        </authorList>
    </citation>
    <scope>NUCLEOTIDE SEQUENCE [LARGE SCALE GENOMIC DNA]</scope>
    <source>
        <strain evidence="25 26">DSM 20586</strain>
    </source>
</reference>
<comment type="catalytic activity">
    <reaction evidence="21">
        <text>Cu(+)(in) + ATP + H2O = Cu(+)(out) + ADP + phosphate + H(+)</text>
        <dbReference type="Rhea" id="RHEA:25792"/>
        <dbReference type="ChEBI" id="CHEBI:15377"/>
        <dbReference type="ChEBI" id="CHEBI:15378"/>
        <dbReference type="ChEBI" id="CHEBI:30616"/>
        <dbReference type="ChEBI" id="CHEBI:43474"/>
        <dbReference type="ChEBI" id="CHEBI:49552"/>
        <dbReference type="ChEBI" id="CHEBI:456216"/>
        <dbReference type="EC" id="7.2.2.8"/>
    </reaction>
</comment>
<dbReference type="GO" id="GO:0055070">
    <property type="term" value="P:copper ion homeostasis"/>
    <property type="evidence" value="ECO:0007669"/>
    <property type="project" value="TreeGrafter"/>
</dbReference>
<dbReference type="PRINTS" id="PR00119">
    <property type="entry name" value="CATATPASE"/>
</dbReference>
<feature type="transmembrane region" description="Helical" evidence="22">
    <location>
        <begin position="157"/>
        <end position="174"/>
    </location>
</feature>
<dbReference type="FunFam" id="2.70.150.10:FF:000020">
    <property type="entry name" value="Copper-exporting P-type ATPase A"/>
    <property type="match status" value="1"/>
</dbReference>
<evidence type="ECO:0000313" key="26">
    <source>
        <dbReference type="Proteomes" id="UP000183687"/>
    </source>
</evidence>
<dbReference type="GO" id="GO:0140581">
    <property type="term" value="F:P-type monovalent copper transporter activity"/>
    <property type="evidence" value="ECO:0007669"/>
    <property type="project" value="UniProtKB-EC"/>
</dbReference>
<dbReference type="Gene3D" id="3.40.1110.10">
    <property type="entry name" value="Calcium-transporting ATPase, cytoplasmic domain N"/>
    <property type="match status" value="1"/>
</dbReference>
<dbReference type="PROSITE" id="PS50846">
    <property type="entry name" value="HMA_2"/>
    <property type="match status" value="2"/>
</dbReference>
<dbReference type="EC" id="7.2.2.8" evidence="3"/>
<feature type="transmembrane region" description="Helical" evidence="22">
    <location>
        <begin position="793"/>
        <end position="813"/>
    </location>
</feature>
<feature type="domain" description="HMA" evidence="24">
    <location>
        <begin position="875"/>
        <end position="940"/>
    </location>
</feature>
<keyword evidence="18 22" id="KW-0472">Membrane</keyword>
<evidence type="ECO:0000256" key="13">
    <source>
        <dbReference type="ARBA" id="ARBA00022842"/>
    </source>
</evidence>
<dbReference type="InterPro" id="IPR023299">
    <property type="entry name" value="ATPase_P-typ_cyto_dom_N"/>
</dbReference>
<dbReference type="InterPro" id="IPR023298">
    <property type="entry name" value="ATPase_P-typ_TM_dom_sf"/>
</dbReference>
<evidence type="ECO:0000256" key="3">
    <source>
        <dbReference type="ARBA" id="ARBA00012517"/>
    </source>
</evidence>
<dbReference type="InterPro" id="IPR044492">
    <property type="entry name" value="P_typ_ATPase_HD_dom"/>
</dbReference>
<dbReference type="Gene3D" id="3.40.50.1000">
    <property type="entry name" value="HAD superfamily/HAD-like"/>
    <property type="match status" value="1"/>
</dbReference>
<evidence type="ECO:0000256" key="12">
    <source>
        <dbReference type="ARBA" id="ARBA00022840"/>
    </source>
</evidence>
<dbReference type="SUPFAM" id="SSF81660">
    <property type="entry name" value="Metal cation-transporting ATPase, ATP-binding domain N"/>
    <property type="match status" value="1"/>
</dbReference>
<dbReference type="InterPro" id="IPR027256">
    <property type="entry name" value="P-typ_ATPase_IB"/>
</dbReference>
<gene>
    <name evidence="25" type="ORF">SAMN04489746_1226</name>
</gene>
<dbReference type="PROSITE" id="PS00154">
    <property type="entry name" value="ATPASE_E1_E2"/>
    <property type="match status" value="1"/>
</dbReference>
<dbReference type="GO" id="GO:0016887">
    <property type="term" value="F:ATP hydrolysis activity"/>
    <property type="evidence" value="ECO:0007669"/>
    <property type="project" value="InterPro"/>
</dbReference>
<proteinExistence type="inferred from homology"/>
<accession>A0AB38A7I5</accession>
<dbReference type="EMBL" id="FNSH01000001">
    <property type="protein sequence ID" value="SEB88610.1"/>
    <property type="molecule type" value="Genomic_DNA"/>
</dbReference>
<keyword evidence="5" id="KW-0813">Transport</keyword>
<dbReference type="SUPFAM" id="SSF56784">
    <property type="entry name" value="HAD-like"/>
    <property type="match status" value="1"/>
</dbReference>
<dbReference type="SUPFAM" id="SSF55008">
    <property type="entry name" value="HMA, heavy metal-associated domain"/>
    <property type="match status" value="2"/>
</dbReference>
<feature type="transmembrane region" description="Helical" evidence="22">
    <location>
        <begin position="234"/>
        <end position="252"/>
    </location>
</feature>
<dbReference type="SFLD" id="SFLDG00002">
    <property type="entry name" value="C1.7:_P-type_atpase_like"/>
    <property type="match status" value="1"/>
</dbReference>
<evidence type="ECO:0000256" key="8">
    <source>
        <dbReference type="ARBA" id="ARBA00022723"/>
    </source>
</evidence>
<dbReference type="InterPro" id="IPR017969">
    <property type="entry name" value="Heavy-metal-associated_CS"/>
</dbReference>
<dbReference type="Gene3D" id="2.70.150.10">
    <property type="entry name" value="Calcium-transporting ATPase, cytoplasmic transduction domain A"/>
    <property type="match status" value="1"/>
</dbReference>
<dbReference type="PANTHER" id="PTHR43520:SF8">
    <property type="entry name" value="P-TYPE CU(+) TRANSPORTER"/>
    <property type="match status" value="1"/>
</dbReference>
<feature type="region of interest" description="Disordered" evidence="23">
    <location>
        <begin position="839"/>
        <end position="873"/>
    </location>
</feature>
<comment type="subcellular location">
    <subcellularLocation>
        <location evidence="1">Cell membrane</location>
        <topology evidence="1">Multi-pass membrane protein</topology>
    </subcellularLocation>
</comment>
<evidence type="ECO:0000256" key="10">
    <source>
        <dbReference type="ARBA" id="ARBA00022741"/>
    </source>
</evidence>
<comment type="caution">
    <text evidence="25">The sequence shown here is derived from an EMBL/GenBank/DDBJ whole genome shotgun (WGS) entry which is preliminary data.</text>
</comment>
<dbReference type="Pfam" id="PF00403">
    <property type="entry name" value="HMA"/>
    <property type="match status" value="2"/>
</dbReference>
<evidence type="ECO:0000256" key="4">
    <source>
        <dbReference type="ARBA" id="ARBA00015102"/>
    </source>
</evidence>
<dbReference type="NCBIfam" id="TIGR01494">
    <property type="entry name" value="ATPase_P-type"/>
    <property type="match status" value="2"/>
</dbReference>
<organism evidence="25 26">
    <name type="scientific">Atopobium minutum</name>
    <dbReference type="NCBI Taxonomy" id="1381"/>
    <lineage>
        <taxon>Bacteria</taxon>
        <taxon>Bacillati</taxon>
        <taxon>Actinomycetota</taxon>
        <taxon>Coriobacteriia</taxon>
        <taxon>Coriobacteriales</taxon>
        <taxon>Atopobiaceae</taxon>
        <taxon>Atopobium</taxon>
    </lineage>
</organism>
<evidence type="ECO:0000256" key="15">
    <source>
        <dbReference type="ARBA" id="ARBA00022989"/>
    </source>
</evidence>
<evidence type="ECO:0000256" key="5">
    <source>
        <dbReference type="ARBA" id="ARBA00022448"/>
    </source>
</evidence>
<evidence type="ECO:0000256" key="7">
    <source>
        <dbReference type="ARBA" id="ARBA00022692"/>
    </source>
</evidence>
<dbReference type="SUPFAM" id="SSF81653">
    <property type="entry name" value="Calcium ATPase, transduction domain A"/>
    <property type="match status" value="1"/>
</dbReference>
<evidence type="ECO:0000256" key="20">
    <source>
        <dbReference type="ARBA" id="ARBA00033239"/>
    </source>
</evidence>
<keyword evidence="14" id="KW-1278">Translocase</keyword>